<reference evidence="2 3" key="1">
    <citation type="submission" date="2017-03" db="EMBL/GenBank/DDBJ databases">
        <title>Draft genome sequence of Streptomyces scabrisporus NF3, endophyte isolated from Amphipterygium adstringens.</title>
        <authorList>
            <person name="Vazquez M."/>
            <person name="Ceapa C.D."/>
            <person name="Rodriguez Luna D."/>
            <person name="Sanchez Esquivel S."/>
        </authorList>
    </citation>
    <scope>NUCLEOTIDE SEQUENCE [LARGE SCALE GENOMIC DNA]</scope>
    <source>
        <strain evidence="2 3">NF3</strain>
    </source>
</reference>
<dbReference type="AlphaFoldDB" id="A0A1T3NX93"/>
<evidence type="ECO:0000313" key="2">
    <source>
        <dbReference type="EMBL" id="OPC81479.1"/>
    </source>
</evidence>
<evidence type="ECO:0000259" key="1">
    <source>
        <dbReference type="Pfam" id="PF13577"/>
    </source>
</evidence>
<dbReference type="STRING" id="159449.B4N89_11440"/>
<comment type="caution">
    <text evidence="2">The sequence shown here is derived from an EMBL/GenBank/DDBJ whole genome shotgun (WGS) entry which is preliminary data.</text>
</comment>
<dbReference type="SUPFAM" id="SSF54427">
    <property type="entry name" value="NTF2-like"/>
    <property type="match status" value="1"/>
</dbReference>
<dbReference type="InterPro" id="IPR037401">
    <property type="entry name" value="SnoaL-like"/>
</dbReference>
<sequence length="147" mass="16400">MPSGYHTIPNLIGLYAERIDAGDFAGVGELFAHAVITSEGGDLEVRGAAGAREMYEAWTRRFPDNGTPHTRHVTTNLVLDVDDDAGTGTCRSYVTVFQALPDLPLQPIFTGRYHDTFARLDGTWHFTRRHMITDYVGDLSRHLNRPL</sequence>
<name>A0A1T3NX93_9ACTN</name>
<dbReference type="RefSeq" id="WP_078975758.1">
    <property type="nucleotide sequence ID" value="NZ_MWQN01000001.1"/>
</dbReference>
<keyword evidence="3" id="KW-1185">Reference proteome</keyword>
<proteinExistence type="predicted"/>
<organism evidence="2 3">
    <name type="scientific">Embleya scabrispora</name>
    <dbReference type="NCBI Taxonomy" id="159449"/>
    <lineage>
        <taxon>Bacteria</taxon>
        <taxon>Bacillati</taxon>
        <taxon>Actinomycetota</taxon>
        <taxon>Actinomycetes</taxon>
        <taxon>Kitasatosporales</taxon>
        <taxon>Streptomycetaceae</taxon>
        <taxon>Embleya</taxon>
    </lineage>
</organism>
<dbReference type="Gene3D" id="3.10.450.50">
    <property type="match status" value="1"/>
</dbReference>
<protein>
    <recommendedName>
        <fullName evidence="1">SnoaL-like domain-containing protein</fullName>
    </recommendedName>
</protein>
<dbReference type="EMBL" id="MWQN01000001">
    <property type="protein sequence ID" value="OPC81479.1"/>
    <property type="molecule type" value="Genomic_DNA"/>
</dbReference>
<feature type="domain" description="SnoaL-like" evidence="1">
    <location>
        <begin position="7"/>
        <end position="130"/>
    </location>
</feature>
<dbReference type="InterPro" id="IPR032710">
    <property type="entry name" value="NTF2-like_dom_sf"/>
</dbReference>
<dbReference type="Proteomes" id="UP000190037">
    <property type="component" value="Unassembled WGS sequence"/>
</dbReference>
<evidence type="ECO:0000313" key="3">
    <source>
        <dbReference type="Proteomes" id="UP000190037"/>
    </source>
</evidence>
<dbReference type="Pfam" id="PF13577">
    <property type="entry name" value="SnoaL_4"/>
    <property type="match status" value="1"/>
</dbReference>
<gene>
    <name evidence="2" type="ORF">B4N89_11440</name>
</gene>
<accession>A0A1T3NX93</accession>
<dbReference type="CDD" id="cd00531">
    <property type="entry name" value="NTF2_like"/>
    <property type="match status" value="1"/>
</dbReference>
<dbReference type="OrthoDB" id="7605094at2"/>